<dbReference type="EMBL" id="MU274974">
    <property type="protein sequence ID" value="KAI0083303.1"/>
    <property type="molecule type" value="Genomic_DNA"/>
</dbReference>
<accession>A0ACB8TMU1</accession>
<organism evidence="1 2">
    <name type="scientific">Irpex rosettiformis</name>
    <dbReference type="NCBI Taxonomy" id="378272"/>
    <lineage>
        <taxon>Eukaryota</taxon>
        <taxon>Fungi</taxon>
        <taxon>Dikarya</taxon>
        <taxon>Basidiomycota</taxon>
        <taxon>Agaricomycotina</taxon>
        <taxon>Agaricomycetes</taxon>
        <taxon>Polyporales</taxon>
        <taxon>Irpicaceae</taxon>
        <taxon>Irpex</taxon>
    </lineage>
</organism>
<keyword evidence="2" id="KW-1185">Reference proteome</keyword>
<protein>
    <submittedName>
        <fullName evidence="1">Uncharacterized protein</fullName>
    </submittedName>
</protein>
<proteinExistence type="predicted"/>
<dbReference type="Proteomes" id="UP001055072">
    <property type="component" value="Unassembled WGS sequence"/>
</dbReference>
<name>A0ACB8TMU1_9APHY</name>
<gene>
    <name evidence="1" type="ORF">BDY19DRAFT_910691</name>
</gene>
<reference evidence="1" key="1">
    <citation type="journal article" date="2021" name="Environ. Microbiol.">
        <title>Gene family expansions and transcriptome signatures uncover fungal adaptations to wood decay.</title>
        <authorList>
            <person name="Hage H."/>
            <person name="Miyauchi S."/>
            <person name="Viragh M."/>
            <person name="Drula E."/>
            <person name="Min B."/>
            <person name="Chaduli D."/>
            <person name="Navarro D."/>
            <person name="Favel A."/>
            <person name="Norest M."/>
            <person name="Lesage-Meessen L."/>
            <person name="Balint B."/>
            <person name="Merenyi Z."/>
            <person name="de Eugenio L."/>
            <person name="Morin E."/>
            <person name="Martinez A.T."/>
            <person name="Baldrian P."/>
            <person name="Stursova M."/>
            <person name="Martinez M.J."/>
            <person name="Novotny C."/>
            <person name="Magnuson J.K."/>
            <person name="Spatafora J.W."/>
            <person name="Maurice S."/>
            <person name="Pangilinan J."/>
            <person name="Andreopoulos W."/>
            <person name="LaButti K."/>
            <person name="Hundley H."/>
            <person name="Na H."/>
            <person name="Kuo A."/>
            <person name="Barry K."/>
            <person name="Lipzen A."/>
            <person name="Henrissat B."/>
            <person name="Riley R."/>
            <person name="Ahrendt S."/>
            <person name="Nagy L.G."/>
            <person name="Grigoriev I.V."/>
            <person name="Martin F."/>
            <person name="Rosso M.N."/>
        </authorList>
    </citation>
    <scope>NUCLEOTIDE SEQUENCE</scope>
    <source>
        <strain evidence="1">CBS 384.51</strain>
    </source>
</reference>
<comment type="caution">
    <text evidence="1">The sequence shown here is derived from an EMBL/GenBank/DDBJ whole genome shotgun (WGS) entry which is preliminary data.</text>
</comment>
<sequence length="871" mass="98686">MQFNGKKEPIVSYSSVEVLKLEVTSRPAQVIQIYIFISTATSIAQKTKRRMALIQDRYRRDLQVGSFESTSSIALTVNAAHHRILRLYRAMRVNSSNQERQQPSIIDIIWVPQCNIVKISYTKPPVSTHSIFNIPHWITYGGAIISCGIQTYRIIKKCCYSVLRSGLEGVRLRGGAPSRTTSQLSLETELPWSRIIRPPAIFGIMQLTCDMFLIPACKVASRWDCSQYIMGTIPSELSIFQYPFFVRLTEMKALISNYRCHERSITTSRLSTSNLRPTILESMRIPCLTRLIWDIDERRCKVGGLESRACMGFHLETGKLSYAAGLVELMWCTTVNKTVYSSFTGHLRSLDIDRMSLDLWNAHQQVLDADEDWPTTFRKAVVSIPPPSLKIDIGQWVLFDPSPRSSWPSRRNLYFPPAIGVSTSTAPLWVKIVSDATTPGQQPYRHPILRTNPRPSPWSPASTRIPPELFDNILFYLCLDYEFRGRSMCGAISLVCLRWASLCREALFHDKQITIRSSEEVQTFTKYATQGCPSLVPIHTLIKSICVEQRYDMRHSFCDRVYHMLKARFGVRLHSLTLAGPVPEGFPSCKLDTPHWSLPPSVPTPPSLLSYDEITVERVHLPSFRHVVKYVRHFAQAGNIEFEGLTWDADGQEPQLPFSRRNPRKVKDKDLYVCGDPSVLAVSDVMLKFLPYPEESEELPISIVNAGPEYKQNLTFHLCNPTAGNTQTSDVHVVGVTLGVIESKENVDVDSLRENLGHFPMLRVALLLFDSYQGLLAAMECHRPLSFNPRPVNGQGCSYVFTCLRQTDNELFLEVPRANDSGYDYVEIDPITLSPTGRSWAYDGPLSSYGLWLLLTRESLRQTGNIPPAFT</sequence>
<evidence type="ECO:0000313" key="1">
    <source>
        <dbReference type="EMBL" id="KAI0083303.1"/>
    </source>
</evidence>
<evidence type="ECO:0000313" key="2">
    <source>
        <dbReference type="Proteomes" id="UP001055072"/>
    </source>
</evidence>